<protein>
    <recommendedName>
        <fullName evidence="3">Endonuclease/exonuclease/phosphatase domain-containing protein</fullName>
    </recommendedName>
</protein>
<dbReference type="PANTHER" id="PTHR33395">
    <property type="entry name" value="TRANSCRIPTASE, PUTATIVE-RELATED-RELATED"/>
    <property type="match status" value="1"/>
</dbReference>
<feature type="non-terminal residue" evidence="2">
    <location>
        <position position="1"/>
    </location>
</feature>
<dbReference type="EMBL" id="GECU01036204">
    <property type="protein sequence ID" value="JAS71502.1"/>
    <property type="molecule type" value="Transcribed_RNA"/>
</dbReference>
<evidence type="ECO:0000313" key="2">
    <source>
        <dbReference type="EMBL" id="JAS71502.1"/>
    </source>
</evidence>
<proteinExistence type="predicted"/>
<evidence type="ECO:0000256" key="1">
    <source>
        <dbReference type="SAM" id="MobiDB-lite"/>
    </source>
</evidence>
<organism evidence="2">
    <name type="scientific">Homalodisca liturata</name>
    <dbReference type="NCBI Taxonomy" id="320908"/>
    <lineage>
        <taxon>Eukaryota</taxon>
        <taxon>Metazoa</taxon>
        <taxon>Ecdysozoa</taxon>
        <taxon>Arthropoda</taxon>
        <taxon>Hexapoda</taxon>
        <taxon>Insecta</taxon>
        <taxon>Pterygota</taxon>
        <taxon>Neoptera</taxon>
        <taxon>Paraneoptera</taxon>
        <taxon>Hemiptera</taxon>
        <taxon>Auchenorrhyncha</taxon>
        <taxon>Membracoidea</taxon>
        <taxon>Cicadellidae</taxon>
        <taxon>Cicadellinae</taxon>
        <taxon>Proconiini</taxon>
        <taxon>Homalodisca</taxon>
    </lineage>
</organism>
<accession>A0A1B6HA39</accession>
<dbReference type="GO" id="GO:0061343">
    <property type="term" value="P:cell adhesion involved in heart morphogenesis"/>
    <property type="evidence" value="ECO:0007669"/>
    <property type="project" value="TreeGrafter"/>
</dbReference>
<reference evidence="2" key="1">
    <citation type="submission" date="2015-11" db="EMBL/GenBank/DDBJ databases">
        <title>De novo transcriptome assembly of four potential Pierce s Disease insect vectors from Arizona vineyards.</title>
        <authorList>
            <person name="Tassone E.E."/>
        </authorList>
    </citation>
    <scope>NUCLEOTIDE SEQUENCE</scope>
</reference>
<sequence length="359" mass="40979">QEYSESIVIHQYCEEIACELALIKIKVDKNYSCNGSVQITSRNLDDGLNILSQVIEETKTENLPLVLMGDINIDSINPDIKTIKLNEVLALHNLRRVDLPPTRIAAHSETSIDCICTNLDSTDVDASVVNAGLSDHTAQMCNITYPEKPQRPQILYRCLNRRNLDTLKALLQEEDWQPVIYAPTAEEAYNIFSAKLSLSFNTACPKIKKRQKHRLKPKHFADADALKLKNSYLKALNHYEVTGDPNDKRQAAEVKKTYDLRLKSLRKEASKNYINDSDNNSKAVWDVINNVRVKKKQSHEINLQIEGEIVRDAGKIADRRCTTDTRRHLGKPSEISRHNSRQHVMLDPTHRKSLQKIKH</sequence>
<dbReference type="InterPro" id="IPR036691">
    <property type="entry name" value="Endo/exonu/phosph_ase_sf"/>
</dbReference>
<dbReference type="SUPFAM" id="SSF56219">
    <property type="entry name" value="DNase I-like"/>
    <property type="match status" value="1"/>
</dbReference>
<gene>
    <name evidence="2" type="ORF">g.10128</name>
</gene>
<dbReference type="AlphaFoldDB" id="A0A1B6HA39"/>
<dbReference type="GO" id="GO:0007508">
    <property type="term" value="P:larval heart development"/>
    <property type="evidence" value="ECO:0007669"/>
    <property type="project" value="TreeGrafter"/>
</dbReference>
<name>A0A1B6HA39_9HEMI</name>
<dbReference type="GO" id="GO:0031012">
    <property type="term" value="C:extracellular matrix"/>
    <property type="evidence" value="ECO:0007669"/>
    <property type="project" value="TreeGrafter"/>
</dbReference>
<evidence type="ECO:0008006" key="3">
    <source>
        <dbReference type="Google" id="ProtNLM"/>
    </source>
</evidence>
<dbReference type="PANTHER" id="PTHR33395:SF22">
    <property type="entry name" value="REVERSE TRANSCRIPTASE DOMAIN-CONTAINING PROTEIN"/>
    <property type="match status" value="1"/>
</dbReference>
<feature type="region of interest" description="Disordered" evidence="1">
    <location>
        <begin position="328"/>
        <end position="359"/>
    </location>
</feature>